<protein>
    <submittedName>
        <fullName evidence="3">Putative prolin-rich exported protein</fullName>
    </submittedName>
</protein>
<feature type="compositionally biased region" description="Low complexity" evidence="1">
    <location>
        <begin position="506"/>
        <end position="517"/>
    </location>
</feature>
<accession>A0A2U3KU04</accession>
<dbReference type="AlphaFoldDB" id="A0A2U3KU04"/>
<evidence type="ECO:0000256" key="1">
    <source>
        <dbReference type="SAM" id="MobiDB-lite"/>
    </source>
</evidence>
<evidence type="ECO:0000313" key="4">
    <source>
        <dbReference type="Proteomes" id="UP000238701"/>
    </source>
</evidence>
<feature type="region of interest" description="Disordered" evidence="1">
    <location>
        <begin position="27"/>
        <end position="65"/>
    </location>
</feature>
<sequence length="656" mass="71818">MKTRVFWAAIVLLASFVFLLPLSTTAKAQDQPPDQDQDQSQDPPGRVGRMSYSEGSVSFRPAGEDDWVTTVPNRPVVAGDDLWADANSRAEVNVGSAALRLGEKTGITFLALDDRTTQIRLAQGSLIVRVRHVDDDDTYEIDTPNIAFTLLQPGEYRVDVSEDGSQTITTVWHGHGRVTGGGFTYTVVAGQSATFTGSDHLDYDLEQLPGQDQFDDWAFDRDAREDRADSANYVSTEMTGYEDLDDYGNWSYVAGYGQCWQPRAVVMGWAPYRFGHWVWVAPFGWTWVEDEPWGFAPFHYGRWAFVGGGWFWVPGPVVVRPLWAPALVAFVGGGPGFSFSAGVGVGWFPLAPGEVFVPGYHVSRAYVNNVNITNTSVNITKVTNVYNTVIINKTTTVNNITYVNQHVNNGVTVVSHDTFVNARPVAQNVMKVDPREIAAAPVSHGVTAEPVRASVVGAGRPVSVRPPAAVMSRPVVAVRTPLPPPRPITQQQAAAGGHLNQQLLVRPAGPSRPAPAGQGTQPQKSEEGFKPFSQPAGGNTQVKPIPQTQPRVWEQQGSSQVQGQSDDHNGQVWNRNAQTGAKEYGTPQQQSTPQETHPLVRPAPPVQPRNEQQEQQQAEKFHQWQQQRPASPPPAEHQSQPKPAPPPKSEPPRKSH</sequence>
<dbReference type="EMBL" id="OMOD01000142">
    <property type="protein sequence ID" value="SPF43153.1"/>
    <property type="molecule type" value="Genomic_DNA"/>
</dbReference>
<keyword evidence="2" id="KW-0732">Signal</keyword>
<reference evidence="4" key="1">
    <citation type="submission" date="2018-02" db="EMBL/GenBank/DDBJ databases">
        <authorList>
            <person name="Hausmann B."/>
        </authorList>
    </citation>
    <scope>NUCLEOTIDE SEQUENCE [LARGE SCALE GENOMIC DNA]</scope>
    <source>
        <strain evidence="4">Peat soil MAG SbA1</strain>
    </source>
</reference>
<dbReference type="PANTHER" id="PTHR38731:SF3">
    <property type="entry name" value="BLL6125 PROTEIN"/>
    <property type="match status" value="1"/>
</dbReference>
<feature type="compositionally biased region" description="Polar residues" evidence="1">
    <location>
        <begin position="536"/>
        <end position="550"/>
    </location>
</feature>
<proteinExistence type="predicted"/>
<name>A0A2U3KU04_9BACT</name>
<feature type="region of interest" description="Disordered" evidence="1">
    <location>
        <begin position="505"/>
        <end position="656"/>
    </location>
</feature>
<feature type="compositionally biased region" description="Low complexity" evidence="1">
    <location>
        <begin position="555"/>
        <end position="564"/>
    </location>
</feature>
<feature type="chain" id="PRO_5015452698" evidence="2">
    <location>
        <begin position="29"/>
        <end position="656"/>
    </location>
</feature>
<gene>
    <name evidence="3" type="ORF">SBA1_480023</name>
</gene>
<organism evidence="3 4">
    <name type="scientific">Candidatus Sulfotelmatobacter kueseliae</name>
    <dbReference type="NCBI Taxonomy" id="2042962"/>
    <lineage>
        <taxon>Bacteria</taxon>
        <taxon>Pseudomonadati</taxon>
        <taxon>Acidobacteriota</taxon>
        <taxon>Terriglobia</taxon>
        <taxon>Terriglobales</taxon>
        <taxon>Candidatus Korobacteraceae</taxon>
        <taxon>Candidatus Sulfotelmatobacter</taxon>
    </lineage>
</organism>
<dbReference type="PANTHER" id="PTHR38731">
    <property type="entry name" value="LIPL45-RELATED LIPOPROTEIN-RELATED"/>
    <property type="match status" value="1"/>
</dbReference>
<feature type="compositionally biased region" description="Polar residues" evidence="1">
    <location>
        <begin position="586"/>
        <end position="595"/>
    </location>
</feature>
<dbReference type="Pfam" id="PF20245">
    <property type="entry name" value="DUF6600"/>
    <property type="match status" value="1"/>
</dbReference>
<feature type="signal peptide" evidence="2">
    <location>
        <begin position="1"/>
        <end position="28"/>
    </location>
</feature>
<dbReference type="InterPro" id="IPR046535">
    <property type="entry name" value="DUF6600"/>
</dbReference>
<evidence type="ECO:0000313" key="3">
    <source>
        <dbReference type="EMBL" id="SPF43153.1"/>
    </source>
</evidence>
<dbReference type="OrthoDB" id="5485224at2"/>
<evidence type="ECO:0000256" key="2">
    <source>
        <dbReference type="SAM" id="SignalP"/>
    </source>
</evidence>
<dbReference type="Proteomes" id="UP000238701">
    <property type="component" value="Unassembled WGS sequence"/>
</dbReference>